<dbReference type="EMBL" id="UNOZ01000017">
    <property type="protein sequence ID" value="SYX90211.1"/>
    <property type="molecule type" value="Genomic_DNA"/>
</dbReference>
<organism evidence="6 7">
    <name type="scientific">Pseudomonas reidholzensis</name>
    <dbReference type="NCBI Taxonomy" id="1785162"/>
    <lineage>
        <taxon>Bacteria</taxon>
        <taxon>Pseudomonadati</taxon>
        <taxon>Pseudomonadota</taxon>
        <taxon>Gammaproteobacteria</taxon>
        <taxon>Pseudomonadales</taxon>
        <taxon>Pseudomonadaceae</taxon>
        <taxon>Pseudomonas</taxon>
    </lineage>
</organism>
<evidence type="ECO:0000313" key="6">
    <source>
        <dbReference type="EMBL" id="SYX90211.1"/>
    </source>
</evidence>
<accession>A0A383RUU7</accession>
<dbReference type="InterPro" id="IPR036390">
    <property type="entry name" value="WH_DNA-bd_sf"/>
</dbReference>
<protein>
    <submittedName>
        <fullName evidence="6">Putative HTH-type transcriptional regulator YhjC</fullName>
    </submittedName>
</protein>
<evidence type="ECO:0000313" key="7">
    <source>
        <dbReference type="Proteomes" id="UP000263595"/>
    </source>
</evidence>
<dbReference type="FunFam" id="1.10.10.10:FF:000001">
    <property type="entry name" value="LysR family transcriptional regulator"/>
    <property type="match status" value="1"/>
</dbReference>
<dbReference type="SUPFAM" id="SSF46785">
    <property type="entry name" value="Winged helix' DNA-binding domain"/>
    <property type="match status" value="1"/>
</dbReference>
<sequence>MKITSLSEVEAFLAVAELNSFGKAAQELGIAQSTVSRRITNLETRLGHPLVLRTTRKVALTDAGVTYAADLRDVVSRLETADNRLQSGLLSVEGVLRVTMPTAFGRAFVLPRIAQLTEHYPRLRFEVDLSDRYVDLLDGEFDVAIRLASPAQSGVRYETIHTFSPVLCASPDYLQAHGPVQGLADLAEHTWLAQRVYAPALSFAVTWQGKQTQLQINPRISVSDSTSLRTLTLLGAGLAVLPRYLVDDALRSGQLVEVLPGLEFAEYEVFAAYLRHRGESAKVRAFLQSLRPEPH</sequence>
<gene>
    <name evidence="6" type="primary">yhjC</name>
    <name evidence="6" type="ORF">CCOS865_02477</name>
</gene>
<dbReference type="Proteomes" id="UP000263595">
    <property type="component" value="Unassembled WGS sequence"/>
</dbReference>
<dbReference type="GO" id="GO:0043565">
    <property type="term" value="F:sequence-specific DNA binding"/>
    <property type="evidence" value="ECO:0007669"/>
    <property type="project" value="TreeGrafter"/>
</dbReference>
<keyword evidence="3" id="KW-0238">DNA-binding</keyword>
<dbReference type="PROSITE" id="PS50931">
    <property type="entry name" value="HTH_LYSR"/>
    <property type="match status" value="1"/>
</dbReference>
<dbReference type="PRINTS" id="PR00039">
    <property type="entry name" value="HTHLYSR"/>
</dbReference>
<dbReference type="GO" id="GO:0006351">
    <property type="term" value="P:DNA-templated transcription"/>
    <property type="evidence" value="ECO:0007669"/>
    <property type="project" value="TreeGrafter"/>
</dbReference>
<dbReference type="Gene3D" id="3.40.190.290">
    <property type="match status" value="1"/>
</dbReference>
<evidence type="ECO:0000256" key="4">
    <source>
        <dbReference type="ARBA" id="ARBA00023163"/>
    </source>
</evidence>
<proteinExistence type="inferred from homology"/>
<name>A0A383RUU7_9PSED</name>
<dbReference type="InterPro" id="IPR036388">
    <property type="entry name" value="WH-like_DNA-bd_sf"/>
</dbReference>
<keyword evidence="7" id="KW-1185">Reference proteome</keyword>
<dbReference type="Pfam" id="PF03466">
    <property type="entry name" value="LysR_substrate"/>
    <property type="match status" value="1"/>
</dbReference>
<dbReference type="InterPro" id="IPR058163">
    <property type="entry name" value="LysR-type_TF_proteobact-type"/>
</dbReference>
<dbReference type="PANTHER" id="PTHR30537:SF66">
    <property type="entry name" value="IRON-REGULATED VIRULENCE REGULATORY PROTEIN IRGB"/>
    <property type="match status" value="1"/>
</dbReference>
<dbReference type="OrthoDB" id="9786526at2"/>
<dbReference type="Gene3D" id="1.10.10.10">
    <property type="entry name" value="Winged helix-like DNA-binding domain superfamily/Winged helix DNA-binding domain"/>
    <property type="match status" value="1"/>
</dbReference>
<reference evidence="7" key="1">
    <citation type="submission" date="2018-08" db="EMBL/GenBank/DDBJ databases">
        <authorList>
            <person name="Blom J."/>
        </authorList>
    </citation>
    <scope>NUCLEOTIDE SEQUENCE [LARGE SCALE GENOMIC DNA]</scope>
    <source>
        <strain evidence="7">CCOS 865</strain>
    </source>
</reference>
<keyword evidence="2" id="KW-0805">Transcription regulation</keyword>
<evidence type="ECO:0000259" key="5">
    <source>
        <dbReference type="PROSITE" id="PS50931"/>
    </source>
</evidence>
<dbReference type="InterPro" id="IPR005119">
    <property type="entry name" value="LysR_subst-bd"/>
</dbReference>
<evidence type="ECO:0000256" key="3">
    <source>
        <dbReference type="ARBA" id="ARBA00023125"/>
    </source>
</evidence>
<evidence type="ECO:0000256" key="1">
    <source>
        <dbReference type="ARBA" id="ARBA00009437"/>
    </source>
</evidence>
<dbReference type="RefSeq" id="WP_119141230.1">
    <property type="nucleotide sequence ID" value="NZ_CBCSFL010000017.1"/>
</dbReference>
<dbReference type="InterPro" id="IPR000847">
    <property type="entry name" value="LysR_HTH_N"/>
</dbReference>
<keyword evidence="4" id="KW-0804">Transcription</keyword>
<dbReference type="Pfam" id="PF00126">
    <property type="entry name" value="HTH_1"/>
    <property type="match status" value="1"/>
</dbReference>
<dbReference type="SUPFAM" id="SSF53850">
    <property type="entry name" value="Periplasmic binding protein-like II"/>
    <property type="match status" value="1"/>
</dbReference>
<dbReference type="CDD" id="cd08422">
    <property type="entry name" value="PBP2_CrgA_like"/>
    <property type="match status" value="1"/>
</dbReference>
<dbReference type="GO" id="GO:0003700">
    <property type="term" value="F:DNA-binding transcription factor activity"/>
    <property type="evidence" value="ECO:0007669"/>
    <property type="project" value="InterPro"/>
</dbReference>
<comment type="similarity">
    <text evidence="1">Belongs to the LysR transcriptional regulatory family.</text>
</comment>
<evidence type="ECO:0000256" key="2">
    <source>
        <dbReference type="ARBA" id="ARBA00023015"/>
    </source>
</evidence>
<feature type="domain" description="HTH lysR-type" evidence="5">
    <location>
        <begin position="1"/>
        <end position="61"/>
    </location>
</feature>
<dbReference type="PANTHER" id="PTHR30537">
    <property type="entry name" value="HTH-TYPE TRANSCRIPTIONAL REGULATOR"/>
    <property type="match status" value="1"/>
</dbReference>
<dbReference type="AlphaFoldDB" id="A0A383RUU7"/>